<keyword evidence="2" id="KW-0472">Membrane</keyword>
<comment type="caution">
    <text evidence="3">The sequence shown here is derived from an EMBL/GenBank/DDBJ whole genome shotgun (WGS) entry which is preliminary data.</text>
</comment>
<keyword evidence="2" id="KW-0812">Transmembrane</keyword>
<evidence type="ECO:0000313" key="4">
    <source>
        <dbReference type="Proteomes" id="UP000544872"/>
    </source>
</evidence>
<gene>
    <name evidence="3" type="ORF">FHS48_003250</name>
</gene>
<protein>
    <submittedName>
        <fullName evidence="3">Glutamyl-tRNA reductase</fullName>
    </submittedName>
</protein>
<feature type="compositionally biased region" description="Acidic residues" evidence="1">
    <location>
        <begin position="1"/>
        <end position="15"/>
    </location>
</feature>
<organism evidence="3 4">
    <name type="scientific">Novispirillum itersonii</name>
    <name type="common">Aquaspirillum itersonii</name>
    <dbReference type="NCBI Taxonomy" id="189"/>
    <lineage>
        <taxon>Bacteria</taxon>
        <taxon>Pseudomonadati</taxon>
        <taxon>Pseudomonadota</taxon>
        <taxon>Alphaproteobacteria</taxon>
        <taxon>Rhodospirillales</taxon>
        <taxon>Novispirillaceae</taxon>
        <taxon>Novispirillum</taxon>
    </lineage>
</organism>
<evidence type="ECO:0000256" key="2">
    <source>
        <dbReference type="SAM" id="Phobius"/>
    </source>
</evidence>
<feature type="region of interest" description="Disordered" evidence="1">
    <location>
        <begin position="1"/>
        <end position="42"/>
    </location>
</feature>
<accession>A0A7W9ZHX6</accession>
<dbReference type="Proteomes" id="UP000544872">
    <property type="component" value="Unassembled WGS sequence"/>
</dbReference>
<dbReference type="AlphaFoldDB" id="A0A7W9ZHX6"/>
<keyword evidence="4" id="KW-1185">Reference proteome</keyword>
<sequence>MGSPFDDDDTEELVDDTGAVSSTAPEAAPSPNASGTAAGGPAARYVAPKNREQLRQILMMDTGIPVSPDDPVLLVYAIHRVSLDELTAVMSALLAEAREAIEAASTKAAAEMTSALQIQTKDLREQITSDTLRERLKAMQETAVLGNEAVAGMRRMVRWGAVITTLTILAAGVVLAVLTVSLS</sequence>
<evidence type="ECO:0000313" key="3">
    <source>
        <dbReference type="EMBL" id="MBB6211806.1"/>
    </source>
</evidence>
<feature type="transmembrane region" description="Helical" evidence="2">
    <location>
        <begin position="159"/>
        <end position="182"/>
    </location>
</feature>
<keyword evidence="2" id="KW-1133">Transmembrane helix</keyword>
<reference evidence="3 4" key="1">
    <citation type="submission" date="2020-08" db="EMBL/GenBank/DDBJ databases">
        <title>Genomic Encyclopedia of Type Strains, Phase IV (KMG-IV): sequencing the most valuable type-strain genomes for metagenomic binning, comparative biology and taxonomic classification.</title>
        <authorList>
            <person name="Goeker M."/>
        </authorList>
    </citation>
    <scope>NUCLEOTIDE SEQUENCE [LARGE SCALE GENOMIC DNA]</scope>
    <source>
        <strain evidence="3 4">DSM 11590</strain>
    </source>
</reference>
<dbReference type="EMBL" id="JACIIX010000014">
    <property type="protein sequence ID" value="MBB6211806.1"/>
    <property type="molecule type" value="Genomic_DNA"/>
</dbReference>
<proteinExistence type="predicted"/>
<name>A0A7W9ZHX6_NOVIT</name>
<dbReference type="RefSeq" id="WP_184264909.1">
    <property type="nucleotide sequence ID" value="NZ_JACIIX010000014.1"/>
</dbReference>
<evidence type="ECO:0000256" key="1">
    <source>
        <dbReference type="SAM" id="MobiDB-lite"/>
    </source>
</evidence>